<dbReference type="Pfam" id="PF01841">
    <property type="entry name" value="Transglut_core"/>
    <property type="match status" value="1"/>
</dbReference>
<dbReference type="PANTHER" id="PTHR46333">
    <property type="entry name" value="CYTOKINESIS PROTEIN 3"/>
    <property type="match status" value="1"/>
</dbReference>
<gene>
    <name evidence="2" type="ORF">NSP04_05380</name>
</gene>
<dbReference type="InterPro" id="IPR052557">
    <property type="entry name" value="CAP/Cytokinesis_protein"/>
</dbReference>
<evidence type="ECO:0000259" key="1">
    <source>
        <dbReference type="SMART" id="SM00460"/>
    </source>
</evidence>
<accession>A0ABT1XIG3</accession>
<dbReference type="Gene3D" id="3.10.620.30">
    <property type="match status" value="1"/>
</dbReference>
<sequence length="337" mass="38105">MPLRRVFVIVLSAALLFTFNVTVKANDHLRTQYLHSHLNRVLVTRDQDLSSKLNALVSVASNDHERAWLIYRWVTNHFKHDSHLASKIGDPKNHSLDQLYKLAGGSCAVYANVVQRLMQQAGLEVKTIYGLAKGGAVSARRNGKAVNHVWNAVKVNGEWRVIDATWGAGYVGNEGFQRDQSDLFFLIPPEQAVLSHFDEADELGQQRQFDVNYRLFSQLPEDALYAASIGFDARAILEVRRTHLNVPLVSTFDQLPGSFKVIQAPVAGRLGRTQHRFKIESLVYEELMLLQGKTWIPLQKQGRVHSLMLKPNKGELLVMGRRPKQQDFEALLAYTVN</sequence>
<dbReference type="EMBL" id="JANKHG010000016">
    <property type="protein sequence ID" value="MCR2746072.1"/>
    <property type="molecule type" value="Genomic_DNA"/>
</dbReference>
<evidence type="ECO:0000313" key="3">
    <source>
        <dbReference type="Proteomes" id="UP001165267"/>
    </source>
</evidence>
<protein>
    <recommendedName>
        <fullName evidence="1">Transglutaminase-like domain-containing protein</fullName>
    </recommendedName>
</protein>
<dbReference type="InterPro" id="IPR038765">
    <property type="entry name" value="Papain-like_cys_pep_sf"/>
</dbReference>
<dbReference type="RefSeq" id="WP_257511320.1">
    <property type="nucleotide sequence ID" value="NZ_JANKHG010000016.1"/>
</dbReference>
<reference evidence="2" key="1">
    <citation type="submission" date="2022-07" db="EMBL/GenBank/DDBJ databases">
        <authorList>
            <person name="Xamxidin M."/>
        </authorList>
    </citation>
    <scope>NUCLEOTIDE SEQUENCE</scope>
    <source>
        <strain evidence="2">YS8-69</strain>
    </source>
</reference>
<dbReference type="InterPro" id="IPR002931">
    <property type="entry name" value="Transglutaminase-like"/>
</dbReference>
<feature type="domain" description="Transglutaminase-like" evidence="1">
    <location>
        <begin position="99"/>
        <end position="166"/>
    </location>
</feature>
<organism evidence="2 3">
    <name type="scientific">Limnobacter parvus</name>
    <dbReference type="NCBI Taxonomy" id="2939690"/>
    <lineage>
        <taxon>Bacteria</taxon>
        <taxon>Pseudomonadati</taxon>
        <taxon>Pseudomonadota</taxon>
        <taxon>Betaproteobacteria</taxon>
        <taxon>Burkholderiales</taxon>
        <taxon>Burkholderiaceae</taxon>
        <taxon>Limnobacter</taxon>
    </lineage>
</organism>
<dbReference type="SMART" id="SM00460">
    <property type="entry name" value="TGc"/>
    <property type="match status" value="1"/>
</dbReference>
<name>A0ABT1XIG3_9BURK</name>
<evidence type="ECO:0000313" key="2">
    <source>
        <dbReference type="EMBL" id="MCR2746072.1"/>
    </source>
</evidence>
<keyword evidence="3" id="KW-1185">Reference proteome</keyword>
<dbReference type="Proteomes" id="UP001165267">
    <property type="component" value="Unassembled WGS sequence"/>
</dbReference>
<proteinExistence type="predicted"/>
<comment type="caution">
    <text evidence="2">The sequence shown here is derived from an EMBL/GenBank/DDBJ whole genome shotgun (WGS) entry which is preliminary data.</text>
</comment>
<dbReference type="SUPFAM" id="SSF54001">
    <property type="entry name" value="Cysteine proteinases"/>
    <property type="match status" value="1"/>
</dbReference>
<dbReference type="PANTHER" id="PTHR46333:SF2">
    <property type="entry name" value="CYTOKINESIS PROTEIN 3"/>
    <property type="match status" value="1"/>
</dbReference>